<feature type="compositionally biased region" description="Basic residues" evidence="1">
    <location>
        <begin position="13"/>
        <end position="29"/>
    </location>
</feature>
<reference evidence="2" key="1">
    <citation type="submission" date="2018-03" db="EMBL/GenBank/DDBJ databases">
        <title>Twenty-four Novel Viral Genomes identified from the Dushanzi Mud Volcanic Sediment in Xinjiang, China.</title>
        <authorList>
            <person name="Han L."/>
        </authorList>
    </citation>
    <scope>NUCLEOTIDE SEQUENCE</scope>
</reference>
<evidence type="ECO:0000313" key="2">
    <source>
        <dbReference type="EMBL" id="AVQ10199.1"/>
    </source>
</evidence>
<name>A0A2R3UAT4_9VIRU</name>
<organism evidence="2">
    <name type="scientific">Gokushovirinae environmental samples</name>
    <dbReference type="NCBI Taxonomy" id="1478972"/>
    <lineage>
        <taxon>Viruses</taxon>
        <taxon>Monodnaviria</taxon>
        <taxon>Sangervirae</taxon>
        <taxon>Phixviricota</taxon>
        <taxon>Malgrandaviricetes</taxon>
        <taxon>Petitvirales</taxon>
        <taxon>Microviridae</taxon>
        <taxon>environmental samples</taxon>
    </lineage>
</organism>
<feature type="region of interest" description="Disordered" evidence="1">
    <location>
        <begin position="1"/>
        <end position="41"/>
    </location>
</feature>
<sequence length="41" mass="4664">MRPLRRGGVSKGRSARQFRSNSRRTKARNLKPGPMRGGIRL</sequence>
<protein>
    <submittedName>
        <fullName evidence="2">Uncharacterized protein</fullName>
    </submittedName>
</protein>
<evidence type="ECO:0000256" key="1">
    <source>
        <dbReference type="SAM" id="MobiDB-lite"/>
    </source>
</evidence>
<dbReference type="EMBL" id="MH029519">
    <property type="protein sequence ID" value="AVQ10199.1"/>
    <property type="molecule type" value="Genomic_DNA"/>
</dbReference>
<accession>A0A2R3UAT4</accession>
<proteinExistence type="predicted"/>